<evidence type="ECO:0000256" key="4">
    <source>
        <dbReference type="ARBA" id="ARBA00022771"/>
    </source>
</evidence>
<dbReference type="PANTHER" id="PTHR24394">
    <property type="entry name" value="ZINC FINGER PROTEIN"/>
    <property type="match status" value="1"/>
</dbReference>
<dbReference type="InterPro" id="IPR036236">
    <property type="entry name" value="Znf_C2H2_sf"/>
</dbReference>
<evidence type="ECO:0000256" key="7">
    <source>
        <dbReference type="PROSITE-ProRule" id="PRU00042"/>
    </source>
</evidence>
<keyword evidence="4 7" id="KW-0863">Zinc-finger</keyword>
<dbReference type="FunFam" id="3.30.160.60:FF:000744">
    <property type="entry name" value="zinc finger E-box-binding homeobox 1"/>
    <property type="match status" value="1"/>
</dbReference>
<dbReference type="Gene3D" id="3.30.160.60">
    <property type="entry name" value="Classic Zinc Finger"/>
    <property type="match status" value="1"/>
</dbReference>
<accession>A0A8J2MBF2</accession>
<comment type="subcellular location">
    <subcellularLocation>
        <location evidence="1">Nucleus</location>
    </subcellularLocation>
</comment>
<dbReference type="OrthoDB" id="5906985at2759"/>
<dbReference type="SUPFAM" id="SSF57667">
    <property type="entry name" value="beta-beta-alpha zinc fingers"/>
    <property type="match status" value="1"/>
</dbReference>
<keyword evidence="6" id="KW-0539">Nucleus</keyword>
<evidence type="ECO:0000256" key="2">
    <source>
        <dbReference type="ARBA" id="ARBA00022723"/>
    </source>
</evidence>
<gene>
    <name evidence="10" type="ORF">CJOHNSTONI_LOCUS8429</name>
</gene>
<sequence length="108" mass="12720">MYLSCYFVLFVLPLHVAQITVSNEGDEAIKAAIRNGDKIRNMADDRKVNEKWYKCEVCDKQFRCSSNLKHHKVVHTGERNYVCKTFQRTEETPNDARERTTIRILRVQ</sequence>
<evidence type="ECO:0000256" key="8">
    <source>
        <dbReference type="SAM" id="SignalP"/>
    </source>
</evidence>
<evidence type="ECO:0000256" key="6">
    <source>
        <dbReference type="ARBA" id="ARBA00023242"/>
    </source>
</evidence>
<dbReference type="Proteomes" id="UP000746747">
    <property type="component" value="Unassembled WGS sequence"/>
</dbReference>
<dbReference type="GO" id="GO:0022603">
    <property type="term" value="P:regulation of anatomical structure morphogenesis"/>
    <property type="evidence" value="ECO:0007669"/>
    <property type="project" value="UniProtKB-ARBA"/>
</dbReference>
<dbReference type="GO" id="GO:0005634">
    <property type="term" value="C:nucleus"/>
    <property type="evidence" value="ECO:0007669"/>
    <property type="project" value="UniProtKB-SubCell"/>
</dbReference>
<dbReference type="GO" id="GO:0000981">
    <property type="term" value="F:DNA-binding transcription factor activity, RNA polymerase II-specific"/>
    <property type="evidence" value="ECO:0007669"/>
    <property type="project" value="TreeGrafter"/>
</dbReference>
<feature type="domain" description="C2H2-type" evidence="9">
    <location>
        <begin position="53"/>
        <end position="80"/>
    </location>
</feature>
<reference evidence="10" key="1">
    <citation type="submission" date="2021-09" db="EMBL/GenBank/DDBJ databases">
        <authorList>
            <consortium name="Pathogen Informatics"/>
        </authorList>
    </citation>
    <scope>NUCLEOTIDE SEQUENCE</scope>
</reference>
<dbReference type="GO" id="GO:2000026">
    <property type="term" value="P:regulation of multicellular organismal development"/>
    <property type="evidence" value="ECO:0007669"/>
    <property type="project" value="UniProtKB-ARBA"/>
</dbReference>
<keyword evidence="8" id="KW-0732">Signal</keyword>
<keyword evidence="3" id="KW-0677">Repeat</keyword>
<feature type="chain" id="PRO_5035266557" description="C2H2-type domain-containing protein" evidence="8">
    <location>
        <begin position="20"/>
        <end position="108"/>
    </location>
</feature>
<evidence type="ECO:0000313" key="11">
    <source>
        <dbReference type="Proteomes" id="UP000746747"/>
    </source>
</evidence>
<dbReference type="InterPro" id="IPR013087">
    <property type="entry name" value="Znf_C2H2_type"/>
</dbReference>
<evidence type="ECO:0000256" key="5">
    <source>
        <dbReference type="ARBA" id="ARBA00022833"/>
    </source>
</evidence>
<dbReference type="EMBL" id="CAKAEH010001700">
    <property type="protein sequence ID" value="CAG9538755.1"/>
    <property type="molecule type" value="Genomic_DNA"/>
</dbReference>
<dbReference type="PROSITE" id="PS50157">
    <property type="entry name" value="ZINC_FINGER_C2H2_2"/>
    <property type="match status" value="1"/>
</dbReference>
<keyword evidence="11" id="KW-1185">Reference proteome</keyword>
<evidence type="ECO:0000259" key="9">
    <source>
        <dbReference type="PROSITE" id="PS50157"/>
    </source>
</evidence>
<feature type="signal peptide" evidence="8">
    <location>
        <begin position="1"/>
        <end position="19"/>
    </location>
</feature>
<evidence type="ECO:0000313" key="10">
    <source>
        <dbReference type="EMBL" id="CAG9538755.1"/>
    </source>
</evidence>
<evidence type="ECO:0000256" key="1">
    <source>
        <dbReference type="ARBA" id="ARBA00004123"/>
    </source>
</evidence>
<dbReference type="GO" id="GO:0008270">
    <property type="term" value="F:zinc ion binding"/>
    <property type="evidence" value="ECO:0007669"/>
    <property type="project" value="UniProtKB-KW"/>
</dbReference>
<dbReference type="PANTHER" id="PTHR24394:SF29">
    <property type="entry name" value="MYONEURIN"/>
    <property type="match status" value="1"/>
</dbReference>
<dbReference type="PROSITE" id="PS00028">
    <property type="entry name" value="ZINC_FINGER_C2H2_1"/>
    <property type="match status" value="1"/>
</dbReference>
<protein>
    <recommendedName>
        <fullName evidence="9">C2H2-type domain-containing protein</fullName>
    </recommendedName>
</protein>
<organism evidence="10 11">
    <name type="scientific">Cercopithifilaria johnstoni</name>
    <dbReference type="NCBI Taxonomy" id="2874296"/>
    <lineage>
        <taxon>Eukaryota</taxon>
        <taxon>Metazoa</taxon>
        <taxon>Ecdysozoa</taxon>
        <taxon>Nematoda</taxon>
        <taxon>Chromadorea</taxon>
        <taxon>Rhabditida</taxon>
        <taxon>Spirurina</taxon>
        <taxon>Spiruromorpha</taxon>
        <taxon>Filarioidea</taxon>
        <taxon>Onchocercidae</taxon>
        <taxon>Cercopithifilaria</taxon>
    </lineage>
</organism>
<name>A0A8J2MBF2_9BILA</name>
<keyword evidence="2" id="KW-0479">Metal-binding</keyword>
<dbReference type="AlphaFoldDB" id="A0A8J2MBF2"/>
<keyword evidence="5" id="KW-0862">Zinc</keyword>
<proteinExistence type="predicted"/>
<comment type="caution">
    <text evidence="10">The sequence shown here is derived from an EMBL/GenBank/DDBJ whole genome shotgun (WGS) entry which is preliminary data.</text>
</comment>
<evidence type="ECO:0000256" key="3">
    <source>
        <dbReference type="ARBA" id="ARBA00022737"/>
    </source>
</evidence>